<feature type="non-terminal residue" evidence="2">
    <location>
        <position position="1"/>
    </location>
</feature>
<dbReference type="KEGG" id="mpp:MICPUCDRAFT_8590"/>
<keyword evidence="1" id="KW-1133">Transmembrane helix</keyword>
<evidence type="ECO:0000256" key="1">
    <source>
        <dbReference type="SAM" id="Phobius"/>
    </source>
</evidence>
<protein>
    <submittedName>
        <fullName evidence="2">Predicted protein</fullName>
    </submittedName>
</protein>
<dbReference type="PANTHER" id="PTHR34543">
    <property type="entry name" value="PROTEIN ABA DEFICIENT 4, CHLOROPLASTIC"/>
    <property type="match status" value="1"/>
</dbReference>
<feature type="transmembrane region" description="Helical" evidence="1">
    <location>
        <begin position="6"/>
        <end position="22"/>
    </location>
</feature>
<dbReference type="OMA" id="WIYLDAR"/>
<keyword evidence="1" id="KW-0812">Transmembrane</keyword>
<dbReference type="EMBL" id="GG663744">
    <property type="protein sequence ID" value="EEH54314.1"/>
    <property type="molecule type" value="Genomic_DNA"/>
</dbReference>
<feature type="transmembrane region" description="Helical" evidence="1">
    <location>
        <begin position="76"/>
        <end position="96"/>
    </location>
</feature>
<dbReference type="AlphaFoldDB" id="C1N0R2"/>
<evidence type="ECO:0000313" key="3">
    <source>
        <dbReference type="Proteomes" id="UP000001876"/>
    </source>
</evidence>
<dbReference type="InterPro" id="IPR025461">
    <property type="entry name" value="ABA4-like"/>
</dbReference>
<feature type="transmembrane region" description="Helical" evidence="1">
    <location>
        <begin position="34"/>
        <end position="52"/>
    </location>
</feature>
<accession>C1N0R2</accession>
<name>C1N0R2_MICPC</name>
<dbReference type="RefSeq" id="XP_003061684.1">
    <property type="nucleotide sequence ID" value="XM_003061638.1"/>
</dbReference>
<dbReference type="Pfam" id="PF14108">
    <property type="entry name" value="ABA4-like"/>
    <property type="match status" value="1"/>
</dbReference>
<organism evidence="3">
    <name type="scientific">Micromonas pusilla (strain CCMP1545)</name>
    <name type="common">Picoplanktonic green alga</name>
    <dbReference type="NCBI Taxonomy" id="564608"/>
    <lineage>
        <taxon>Eukaryota</taxon>
        <taxon>Viridiplantae</taxon>
        <taxon>Chlorophyta</taxon>
        <taxon>Mamiellophyceae</taxon>
        <taxon>Mamiellales</taxon>
        <taxon>Mamiellaceae</taxon>
        <taxon>Micromonas</taxon>
    </lineage>
</organism>
<dbReference type="OrthoDB" id="196782at2759"/>
<keyword evidence="1" id="KW-0472">Membrane</keyword>
<feature type="transmembrane region" description="Helical" evidence="1">
    <location>
        <begin position="108"/>
        <end position="129"/>
    </location>
</feature>
<evidence type="ECO:0000313" key="2">
    <source>
        <dbReference type="EMBL" id="EEH54314.1"/>
    </source>
</evidence>
<dbReference type="eggNOG" id="ENOG502QVVZ">
    <property type="taxonomic scope" value="Eukaryota"/>
</dbReference>
<dbReference type="Proteomes" id="UP000001876">
    <property type="component" value="Unassembled WGS sequence"/>
</dbReference>
<sequence>ETVFNVENVAIFPLWLGMIFAPKSGVTRAVMDSALVPCVCGFVYVYLTWYSFHDPRILDAFSTGKPDLAALAKGFSYEWCVAVGWAHFIAMDLFAGRWIYLDARKNDVFAAHSLLLCLFFGPTGAISHVTTRAIT</sequence>
<dbReference type="PANTHER" id="PTHR34543:SF1">
    <property type="entry name" value="PROTEIN ABA DEFICIENT 4, CHLOROPLASTIC"/>
    <property type="match status" value="1"/>
</dbReference>
<keyword evidence="3" id="KW-1185">Reference proteome</keyword>
<proteinExistence type="predicted"/>
<dbReference type="GeneID" id="9686875"/>
<gene>
    <name evidence="2" type="ORF">MICPUCDRAFT_8590</name>
</gene>
<reference evidence="2 3" key="1">
    <citation type="journal article" date="2009" name="Science">
        <title>Green evolution and dynamic adaptations revealed by genomes of the marine picoeukaryotes Micromonas.</title>
        <authorList>
            <person name="Worden A.Z."/>
            <person name="Lee J.H."/>
            <person name="Mock T."/>
            <person name="Rouze P."/>
            <person name="Simmons M.P."/>
            <person name="Aerts A.L."/>
            <person name="Allen A.E."/>
            <person name="Cuvelier M.L."/>
            <person name="Derelle E."/>
            <person name="Everett M.V."/>
            <person name="Foulon E."/>
            <person name="Grimwood J."/>
            <person name="Gundlach H."/>
            <person name="Henrissat B."/>
            <person name="Napoli C."/>
            <person name="McDonald S.M."/>
            <person name="Parker M.S."/>
            <person name="Rombauts S."/>
            <person name="Salamov A."/>
            <person name="Von Dassow P."/>
            <person name="Badger J.H."/>
            <person name="Coutinho P.M."/>
            <person name="Demir E."/>
            <person name="Dubchak I."/>
            <person name="Gentemann C."/>
            <person name="Eikrem W."/>
            <person name="Gready J.E."/>
            <person name="John U."/>
            <person name="Lanier W."/>
            <person name="Lindquist E.A."/>
            <person name="Lucas S."/>
            <person name="Mayer K.F."/>
            <person name="Moreau H."/>
            <person name="Not F."/>
            <person name="Otillar R."/>
            <person name="Panaud O."/>
            <person name="Pangilinan J."/>
            <person name="Paulsen I."/>
            <person name="Piegu B."/>
            <person name="Poliakov A."/>
            <person name="Robbens S."/>
            <person name="Schmutz J."/>
            <person name="Toulza E."/>
            <person name="Wyss T."/>
            <person name="Zelensky A."/>
            <person name="Zhou K."/>
            <person name="Armbrust E.V."/>
            <person name="Bhattacharya D."/>
            <person name="Goodenough U.W."/>
            <person name="Van de Peer Y."/>
            <person name="Grigoriev I.V."/>
        </authorList>
    </citation>
    <scope>NUCLEOTIDE SEQUENCE [LARGE SCALE GENOMIC DNA]</scope>
    <source>
        <strain evidence="2 3">CCMP1545</strain>
    </source>
</reference>
<feature type="non-terminal residue" evidence="2">
    <location>
        <position position="135"/>
    </location>
</feature>